<protein>
    <recommendedName>
        <fullName evidence="1">HDOD domain-containing protein</fullName>
    </recommendedName>
</protein>
<evidence type="ECO:0000313" key="3">
    <source>
        <dbReference type="Proteomes" id="UP001501337"/>
    </source>
</evidence>
<dbReference type="InterPro" id="IPR052340">
    <property type="entry name" value="RNase_Y/CdgJ"/>
</dbReference>
<dbReference type="PANTHER" id="PTHR33525:SF3">
    <property type="entry name" value="RIBONUCLEASE Y"/>
    <property type="match status" value="1"/>
</dbReference>
<sequence length="301" mass="32287">MTVISDRTANSFVDTVERRVDKGEIDIPMLPDTALQVIRVTQDPDSSAQDLLKVVQTNQAIVGKIMSTANSAAYASASGITSIQQAIGRLGMNIIRDIALASSLNARLFDAPGLEGHVQNACEHALMTALWNRRLAQHMHGDADTAFLCGLLHSVGLPIMMQEVVDVAESTGMEDITEQLEFVIDIAYELTPQATALALKSWKLPASINAIIGNYLGSRDTDSSLPTLADGGVQLDESAQQQSHFLAAAVDLARHSMVDFLDAAELLKLDSIQALGLNQQSLEQLIAAGDTVKSQFDAFSL</sequence>
<dbReference type="PROSITE" id="PS51833">
    <property type="entry name" value="HDOD"/>
    <property type="match status" value="1"/>
</dbReference>
<reference evidence="3" key="1">
    <citation type="journal article" date="2019" name="Int. J. Syst. Evol. Microbiol.">
        <title>The Global Catalogue of Microorganisms (GCM) 10K type strain sequencing project: providing services to taxonomists for standard genome sequencing and annotation.</title>
        <authorList>
            <consortium name="The Broad Institute Genomics Platform"/>
            <consortium name="The Broad Institute Genome Sequencing Center for Infectious Disease"/>
            <person name="Wu L."/>
            <person name="Ma J."/>
        </authorList>
    </citation>
    <scope>NUCLEOTIDE SEQUENCE [LARGE SCALE GENOMIC DNA]</scope>
    <source>
        <strain evidence="3">JCM 17555</strain>
    </source>
</reference>
<evidence type="ECO:0000313" key="2">
    <source>
        <dbReference type="EMBL" id="GAA3976853.1"/>
    </source>
</evidence>
<name>A0ABP7Q8D2_9GAMM</name>
<evidence type="ECO:0000259" key="1">
    <source>
        <dbReference type="PROSITE" id="PS51833"/>
    </source>
</evidence>
<dbReference type="SUPFAM" id="SSF109604">
    <property type="entry name" value="HD-domain/PDEase-like"/>
    <property type="match status" value="1"/>
</dbReference>
<gene>
    <name evidence="2" type="ORF">GCM10022278_37150</name>
</gene>
<dbReference type="EMBL" id="BAABBO010000019">
    <property type="protein sequence ID" value="GAA3976853.1"/>
    <property type="molecule type" value="Genomic_DNA"/>
</dbReference>
<dbReference type="Proteomes" id="UP001501337">
    <property type="component" value="Unassembled WGS sequence"/>
</dbReference>
<organism evidence="2 3">
    <name type="scientific">Allohahella marinimesophila</name>
    <dbReference type="NCBI Taxonomy" id="1054972"/>
    <lineage>
        <taxon>Bacteria</taxon>
        <taxon>Pseudomonadati</taxon>
        <taxon>Pseudomonadota</taxon>
        <taxon>Gammaproteobacteria</taxon>
        <taxon>Oceanospirillales</taxon>
        <taxon>Hahellaceae</taxon>
        <taxon>Allohahella</taxon>
    </lineage>
</organism>
<dbReference type="RefSeq" id="WP_344809223.1">
    <property type="nucleotide sequence ID" value="NZ_BAABBO010000019.1"/>
</dbReference>
<keyword evidence="3" id="KW-1185">Reference proteome</keyword>
<comment type="caution">
    <text evidence="2">The sequence shown here is derived from an EMBL/GenBank/DDBJ whole genome shotgun (WGS) entry which is preliminary data.</text>
</comment>
<accession>A0ABP7Q8D2</accession>
<dbReference type="Gene3D" id="1.10.3210.10">
    <property type="entry name" value="Hypothetical protein af1432"/>
    <property type="match status" value="1"/>
</dbReference>
<dbReference type="InterPro" id="IPR013976">
    <property type="entry name" value="HDOD"/>
</dbReference>
<dbReference type="Pfam" id="PF08668">
    <property type="entry name" value="HDOD"/>
    <property type="match status" value="1"/>
</dbReference>
<proteinExistence type="predicted"/>
<dbReference type="PANTHER" id="PTHR33525">
    <property type="match status" value="1"/>
</dbReference>
<feature type="domain" description="HDOD" evidence="1">
    <location>
        <begin position="27"/>
        <end position="218"/>
    </location>
</feature>